<feature type="domain" description="Ketosynthase family 3 (KS3)" evidence="4">
    <location>
        <begin position="80"/>
        <end position="518"/>
    </location>
</feature>
<evidence type="ECO:0000256" key="3">
    <source>
        <dbReference type="ARBA" id="ARBA00022679"/>
    </source>
</evidence>
<gene>
    <name evidence="5" type="ORF">OVA965_LOCUS7304</name>
    <name evidence="6" type="ORF">TMI583_LOCUS7300</name>
</gene>
<dbReference type="Gene3D" id="3.30.70.3290">
    <property type="match status" value="1"/>
</dbReference>
<dbReference type="SUPFAM" id="SSF53901">
    <property type="entry name" value="Thiolase-like"/>
    <property type="match status" value="1"/>
</dbReference>
<dbReference type="PANTHER" id="PTHR45681">
    <property type="entry name" value="POLYKETIDE SYNTHASE 44-RELATED"/>
    <property type="match status" value="1"/>
</dbReference>
<reference evidence="6" key="1">
    <citation type="submission" date="2021-02" db="EMBL/GenBank/DDBJ databases">
        <authorList>
            <person name="Nowell W R."/>
        </authorList>
    </citation>
    <scope>NUCLEOTIDE SEQUENCE</scope>
</reference>
<dbReference type="CDD" id="cd00833">
    <property type="entry name" value="PKS"/>
    <property type="match status" value="1"/>
</dbReference>
<dbReference type="EMBL" id="CAJOBA010002307">
    <property type="protein sequence ID" value="CAF3639400.1"/>
    <property type="molecule type" value="Genomic_DNA"/>
</dbReference>
<dbReference type="SUPFAM" id="SSF55048">
    <property type="entry name" value="Probable ACP-binding domain of malonyl-CoA ACP transacylase"/>
    <property type="match status" value="1"/>
</dbReference>
<dbReference type="InterPro" id="IPR014030">
    <property type="entry name" value="Ketoacyl_synth_N"/>
</dbReference>
<dbReference type="InterPro" id="IPR014043">
    <property type="entry name" value="Acyl_transferase_dom"/>
</dbReference>
<dbReference type="Proteomes" id="UP000682733">
    <property type="component" value="Unassembled WGS sequence"/>
</dbReference>
<dbReference type="InterPro" id="IPR016035">
    <property type="entry name" value="Acyl_Trfase/lysoPLipase"/>
</dbReference>
<dbReference type="InterPro" id="IPR018201">
    <property type="entry name" value="Ketoacyl_synth_AS"/>
</dbReference>
<dbReference type="InterPro" id="IPR032821">
    <property type="entry name" value="PKS_assoc"/>
</dbReference>
<name>A0A8S2HFA3_9BILA</name>
<dbReference type="Pfam" id="PF02801">
    <property type="entry name" value="Ketoacyl-synt_C"/>
    <property type="match status" value="1"/>
</dbReference>
<dbReference type="InterPro" id="IPR016036">
    <property type="entry name" value="Malonyl_transacylase_ACP-bd"/>
</dbReference>
<organism evidence="6 7">
    <name type="scientific">Didymodactylos carnosus</name>
    <dbReference type="NCBI Taxonomy" id="1234261"/>
    <lineage>
        <taxon>Eukaryota</taxon>
        <taxon>Metazoa</taxon>
        <taxon>Spiralia</taxon>
        <taxon>Gnathifera</taxon>
        <taxon>Rotifera</taxon>
        <taxon>Eurotatoria</taxon>
        <taxon>Bdelloidea</taxon>
        <taxon>Philodinida</taxon>
        <taxon>Philodinidae</taxon>
        <taxon>Didymodactylos</taxon>
    </lineage>
</organism>
<dbReference type="GO" id="GO:0004315">
    <property type="term" value="F:3-oxoacyl-[acyl-carrier-protein] synthase activity"/>
    <property type="evidence" value="ECO:0007669"/>
    <property type="project" value="InterPro"/>
</dbReference>
<evidence type="ECO:0000259" key="4">
    <source>
        <dbReference type="PROSITE" id="PS52004"/>
    </source>
</evidence>
<feature type="non-terminal residue" evidence="6">
    <location>
        <position position="1"/>
    </location>
</feature>
<keyword evidence="1" id="KW-0596">Phosphopantetheine</keyword>
<comment type="caution">
    <text evidence="6">The sequence shown here is derived from an EMBL/GenBank/DDBJ whole genome shotgun (WGS) entry which is preliminary data.</text>
</comment>
<dbReference type="Gene3D" id="3.40.47.10">
    <property type="match status" value="1"/>
</dbReference>
<dbReference type="PROSITE" id="PS52004">
    <property type="entry name" value="KS3_2"/>
    <property type="match status" value="1"/>
</dbReference>
<keyword evidence="3" id="KW-0808">Transferase</keyword>
<evidence type="ECO:0000313" key="5">
    <source>
        <dbReference type="EMBL" id="CAF0854239.1"/>
    </source>
</evidence>
<protein>
    <recommendedName>
        <fullName evidence="4">Ketosynthase family 3 (KS3) domain-containing protein</fullName>
    </recommendedName>
</protein>
<sequence>VIHCYQHSYAIPSSHPNKMNANVWLQQYTTMSWQIFDEFLSWLYSGRLVTIPMMCSCKTNLKSYFQTSAITLMVSIGNPLEPIAVIGLSCAFAGDINSPDDLWNVLKDSVNVNSEIPKERLDLESYVYDRLTNDPLLKDTLIHRGYFMSTDNLDKFDPGYFGLTDNDTLLLEPGHRILLQKFVHLLDDAGYTIDQIRGTNTSIYIGQFSSDFQRVISRQSIEHRKRLMDVFSGLFNASARIAYHFDLHGPNATIDTACSSSLQAIHIACQTLRNNEADYAVAGGISVHFAPDMFYGYSLIGAVSPDGRSRSFSNDANGYGKGEGCGLVFLKRLTDAERDGDRIYCLIHDIISNHDGQRFKTGYTAPTEFAQNLLLNKIYSRNPQIDRNDIFYAEAHGTGTQVGDPIEANALGHFFNRTQFDSPLLIGSVKSNIGHTEGAAGVASLIKVALCMKHRLIPPQMHFKQLNPKIRARQYNLHVVQHLTHFPSSSHISTYRPVLIGINSFGIGGNNAHCIVQEYLQPPSQGLQNGHTKDEIEEQYMVLMFSSKCQKSLKTHIQKCHHWLSNILMGKEEEEKNFLIQLSYKLLFHRTLSYSQRISFVFKDQQELQQQLLSFLSDKNYRSGVSTWIDQTDQYNEKTICFVYSGQGPQWWSMGRQLYYTEPIFRQWIDRIDYELKQVTHDWSLLDELIYTKEEHQSRINDTNIAQPCLFALQVALTALWLSWNVYPKVIVGHSVGEIAAAYINGHFTLKEACEIVYHRSRLQHRNTRQHGRMLAVSMNAQEANVLLEGIEDRVSIAAINSPQSVTMSGDSKTLEELYEILTVLKPKIFKSWLRIENAFHSQQMERFNIQQDLLESLKHIRGDGNFKNEQKFDSKCLQAKLYSSVTGLECDSSTLFNGAYWWTNIRQTVQFHKVMSSIISNDTAHSPPHVYLELSPHPVLATSIQECLGQLSPPSSSSPPLILHSAKRKDNEQQTILTNLCHLNINLKQFWLSRYYSKRLSSYSMLNNNELDTVPLYTFNNSEYYWHESSESIIERRAKRQECHPLLGQRLWSNQQLPTWKSIINLQTAKHAYLIDHQILALSGRMELTVVHMVIVMRNYERETDYLFNNYCLSINWKQSNNYKSCADLLPMSDQIMDITIENNETGILRTVHQLIQNGQSESDKNWIQITKSNELNILAINYVILMFEQLLNTNKLIKINSIELSHLFKEKHYLLLIDTFTEQLYQNKFIDHNGLVLQGLTTINKHTIHMEYINLLKKYPSLKPLLSIVSSCGSNLFKILTGN</sequence>
<evidence type="ECO:0000313" key="7">
    <source>
        <dbReference type="Proteomes" id="UP000682733"/>
    </source>
</evidence>
<dbReference type="PANTHER" id="PTHR45681:SF6">
    <property type="entry name" value="POLYKETIDE SYNTHASE 37"/>
    <property type="match status" value="1"/>
</dbReference>
<dbReference type="PROSITE" id="PS00606">
    <property type="entry name" value="KS3_1"/>
    <property type="match status" value="1"/>
</dbReference>
<evidence type="ECO:0000313" key="6">
    <source>
        <dbReference type="EMBL" id="CAF3639400.1"/>
    </source>
</evidence>
<evidence type="ECO:0000256" key="1">
    <source>
        <dbReference type="ARBA" id="ARBA00022450"/>
    </source>
</evidence>
<dbReference type="GO" id="GO:0006633">
    <property type="term" value="P:fatty acid biosynthetic process"/>
    <property type="evidence" value="ECO:0007669"/>
    <property type="project" value="InterPro"/>
</dbReference>
<dbReference type="InterPro" id="IPR020841">
    <property type="entry name" value="PKS_Beta-ketoAc_synthase_dom"/>
</dbReference>
<dbReference type="SMART" id="SM00827">
    <property type="entry name" value="PKS_AT"/>
    <property type="match status" value="1"/>
</dbReference>
<dbReference type="Pfam" id="PF16197">
    <property type="entry name" value="KAsynt_C_assoc"/>
    <property type="match status" value="1"/>
</dbReference>
<dbReference type="Pfam" id="PF00698">
    <property type="entry name" value="Acyl_transf_1"/>
    <property type="match status" value="1"/>
</dbReference>
<dbReference type="SUPFAM" id="SSF52151">
    <property type="entry name" value="FabD/lysophospholipase-like"/>
    <property type="match status" value="1"/>
</dbReference>
<accession>A0A8S2HFA3</accession>
<keyword evidence="2" id="KW-0597">Phosphoprotein</keyword>
<dbReference type="EMBL" id="CAJNOK010002307">
    <property type="protein sequence ID" value="CAF0854239.1"/>
    <property type="molecule type" value="Genomic_DNA"/>
</dbReference>
<dbReference type="InterPro" id="IPR014031">
    <property type="entry name" value="Ketoacyl_synth_C"/>
</dbReference>
<dbReference type="Proteomes" id="UP000677228">
    <property type="component" value="Unassembled WGS sequence"/>
</dbReference>
<proteinExistence type="predicted"/>
<evidence type="ECO:0000256" key="2">
    <source>
        <dbReference type="ARBA" id="ARBA00022553"/>
    </source>
</evidence>
<dbReference type="Gene3D" id="3.40.366.10">
    <property type="entry name" value="Malonyl-Coenzyme A Acyl Carrier Protein, domain 2"/>
    <property type="match status" value="1"/>
</dbReference>
<dbReference type="InterPro" id="IPR050444">
    <property type="entry name" value="Polyketide_Synthase"/>
</dbReference>
<dbReference type="InterPro" id="IPR016039">
    <property type="entry name" value="Thiolase-like"/>
</dbReference>
<dbReference type="Pfam" id="PF00109">
    <property type="entry name" value="ketoacyl-synt"/>
    <property type="match status" value="1"/>
</dbReference>
<dbReference type="SMART" id="SM00825">
    <property type="entry name" value="PKS_KS"/>
    <property type="match status" value="1"/>
</dbReference>
<dbReference type="InterPro" id="IPR001227">
    <property type="entry name" value="Ac_transferase_dom_sf"/>
</dbReference>